<reference evidence="2" key="1">
    <citation type="submission" date="2022-11" db="UniProtKB">
        <authorList>
            <consortium name="WormBaseParasite"/>
        </authorList>
    </citation>
    <scope>IDENTIFICATION</scope>
</reference>
<accession>A0A914CX13</accession>
<keyword evidence="1" id="KW-1185">Reference proteome</keyword>
<name>A0A914CX13_9BILA</name>
<sequence>MFICALNKVCANSLTTFGPVRFSISQNCSSFLSVGPSTIANDRQHYFSALAERKIHGKEKPDLKPFFGIPNLYAKKEVNVDKDKAKKRAEEMFKWIDLDKLGKSTSEKPTNQAITDDLEKVHKEFNKVYYGTPEKPFVISIEDIDINDRGQCIVFYEEEPQRPYNEYNGFLKPHEIQMLLHKLEQIKKALETGVLKCKEKYEDKFTIGDDHYRLRWDPLSDYVTLDLRFIEKWTKEYLEIARLPYGANSKFKAKLVETMNEALKADGKLPAPKKIDRKLPSQRS</sequence>
<proteinExistence type="predicted"/>
<dbReference type="AlphaFoldDB" id="A0A914CX13"/>
<dbReference type="WBParaSite" id="ACRNAN_scaffold1513.g12078.t1">
    <property type="protein sequence ID" value="ACRNAN_scaffold1513.g12078.t1"/>
    <property type="gene ID" value="ACRNAN_scaffold1513.g12078"/>
</dbReference>
<organism evidence="1 2">
    <name type="scientific">Acrobeloides nanus</name>
    <dbReference type="NCBI Taxonomy" id="290746"/>
    <lineage>
        <taxon>Eukaryota</taxon>
        <taxon>Metazoa</taxon>
        <taxon>Ecdysozoa</taxon>
        <taxon>Nematoda</taxon>
        <taxon>Chromadorea</taxon>
        <taxon>Rhabditida</taxon>
        <taxon>Tylenchina</taxon>
        <taxon>Cephalobomorpha</taxon>
        <taxon>Cephaloboidea</taxon>
        <taxon>Cephalobidae</taxon>
        <taxon>Acrobeloides</taxon>
    </lineage>
</organism>
<dbReference type="Proteomes" id="UP000887540">
    <property type="component" value="Unplaced"/>
</dbReference>
<evidence type="ECO:0000313" key="1">
    <source>
        <dbReference type="Proteomes" id="UP000887540"/>
    </source>
</evidence>
<evidence type="ECO:0000313" key="2">
    <source>
        <dbReference type="WBParaSite" id="ACRNAN_scaffold1513.g12078.t1"/>
    </source>
</evidence>
<protein>
    <submittedName>
        <fullName evidence="2">Uncharacterized protein</fullName>
    </submittedName>
</protein>